<reference evidence="1 2" key="1">
    <citation type="journal article" date="2013" name="Virus Genes">
        <title>Complete nucleotide sequence of Bacillus subtilis (natto) bacteriophage PM1, a phage associated with disruption of food production.</title>
        <authorList>
            <person name="Umene K."/>
            <person name="Shiraishi A."/>
        </authorList>
    </citation>
    <scope>NUCLEOTIDE SEQUENCE [LARGE SCALE GENOMIC DNA]</scope>
    <source>
        <strain evidence="1">PM1</strain>
    </source>
</reference>
<dbReference type="KEGG" id="vg:15042049"/>
<dbReference type="RefSeq" id="YP_007678054.1">
    <property type="nucleotide sequence ID" value="NC_020883.1"/>
</dbReference>
<evidence type="ECO:0000313" key="2">
    <source>
        <dbReference type="Proteomes" id="UP000011861"/>
    </source>
</evidence>
<dbReference type="GeneID" id="15042049"/>
<keyword evidence="2" id="KW-1185">Reference proteome</keyword>
<proteinExistence type="predicted"/>
<dbReference type="Proteomes" id="UP000011861">
    <property type="component" value="Segment"/>
</dbReference>
<accession>M4ZRX5</accession>
<protein>
    <submittedName>
        <fullName evidence="1">Uncharacterized protein</fullName>
    </submittedName>
</protein>
<sequence>MNNKIVEDVVKIQDKKPLSDEGEKLRDALRKYAESADVNDGYSRADFLMMLSYMLLRDTIENLTNHKKD</sequence>
<organism evidence="1 2">
    <name type="scientific">Bacillus phage PM1</name>
    <dbReference type="NCBI Taxonomy" id="547228"/>
    <lineage>
        <taxon>Viruses</taxon>
        <taxon>Duplodnaviria</taxon>
        <taxon>Heunggongvirae</taxon>
        <taxon>Uroviricota</taxon>
        <taxon>Caudoviricetes</taxon>
        <taxon>Pemunavirus</taxon>
        <taxon>Pemunavirus PM1</taxon>
    </lineage>
</organism>
<name>M4ZRX5_9CAUD</name>
<evidence type="ECO:0000313" key="1">
    <source>
        <dbReference type="EMBL" id="BAM99108.1"/>
    </source>
</evidence>
<dbReference type="EMBL" id="AB711120">
    <property type="protein sequence ID" value="BAM99108.1"/>
    <property type="molecule type" value="Genomic_DNA"/>
</dbReference>